<dbReference type="InterPro" id="IPR015943">
    <property type="entry name" value="WD40/YVTN_repeat-like_dom_sf"/>
</dbReference>
<organism evidence="6">
    <name type="scientific">Lichtheimia ramosa</name>
    <dbReference type="NCBI Taxonomy" id="688394"/>
    <lineage>
        <taxon>Eukaryota</taxon>
        <taxon>Fungi</taxon>
        <taxon>Fungi incertae sedis</taxon>
        <taxon>Mucoromycota</taxon>
        <taxon>Mucoromycotina</taxon>
        <taxon>Mucoromycetes</taxon>
        <taxon>Mucorales</taxon>
        <taxon>Lichtheimiaceae</taxon>
        <taxon>Lichtheimia</taxon>
    </lineage>
</organism>
<dbReference type="EMBL" id="LK023385">
    <property type="protein sequence ID" value="CDS13946.1"/>
    <property type="molecule type" value="Genomic_DNA"/>
</dbReference>
<feature type="coiled-coil region" evidence="4">
    <location>
        <begin position="508"/>
        <end position="535"/>
    </location>
</feature>
<dbReference type="GO" id="GO:0045717">
    <property type="term" value="P:negative regulation of fatty acid biosynthetic process"/>
    <property type="evidence" value="ECO:0007669"/>
    <property type="project" value="TreeGrafter"/>
</dbReference>
<feature type="compositionally biased region" description="Polar residues" evidence="5">
    <location>
        <begin position="638"/>
        <end position="653"/>
    </location>
</feature>
<dbReference type="PANTHER" id="PTHR15574:SF40">
    <property type="entry name" value="WD AND TETRATRICOPEPTIDE REPEATS PROTEIN 1"/>
    <property type="match status" value="1"/>
</dbReference>
<keyword evidence="4" id="KW-0175">Coiled coil</keyword>
<dbReference type="Gene3D" id="2.130.10.10">
    <property type="entry name" value="YVTN repeat-like/Quinoprotein amine dehydrogenase"/>
    <property type="match status" value="2"/>
</dbReference>
<evidence type="ECO:0000256" key="2">
    <source>
        <dbReference type="ARBA" id="ARBA00022737"/>
    </source>
</evidence>
<evidence type="ECO:0000256" key="4">
    <source>
        <dbReference type="SAM" id="Coils"/>
    </source>
</evidence>
<evidence type="ECO:0000256" key="1">
    <source>
        <dbReference type="ARBA" id="ARBA00022574"/>
    </source>
</evidence>
<proteinExistence type="predicted"/>
<dbReference type="PROSITE" id="PS50294">
    <property type="entry name" value="WD_REPEATS_REGION"/>
    <property type="match status" value="1"/>
</dbReference>
<dbReference type="PROSITE" id="PS50082">
    <property type="entry name" value="WD_REPEATS_2"/>
    <property type="match status" value="1"/>
</dbReference>
<evidence type="ECO:0000256" key="3">
    <source>
        <dbReference type="PROSITE-ProRule" id="PRU00221"/>
    </source>
</evidence>
<dbReference type="InterPro" id="IPR001680">
    <property type="entry name" value="WD40_rpt"/>
</dbReference>
<sequence length="898" mass="101430">MSATIEHCLREKEYGRLKFRPRLGFRGNTFAQRIYGDEFLISRLTLEKELKNHTGCVNTLYWSQSGDKLLSGSDDTRVCIWKPWEDYSLGCSINTRHNANIFAAKFMPATSDSVVITAAADSEVRVFDINESSHGQLRHVYTCHSASVKRIAIDDSPFEFMTCAEDGTVRHFDLRQRHVCTPHTISSFLGGRQPSRRYDPPRGRDVKEGCPSPLVDYSEYDVEFNSMSLNPLHPQYFIVAGKDDFIYLHDRRMVGQGDRGGGNVAHHTKSRCVKRFTSSSDHRRRRARQITACKFSSSNGRELIGSWLSDGIYLFDMHDSPIERPPVNTMRSSSQFKSSGRDQVPFSGRDLVIQLFRQGQLNDAIVELDNLLAKTDEMLGVHHDNDNVTEDSMVEKIWELCMMSAVRLRRIYESRASQFADDELRDEEVTSSRFFIREAEGVAVDVHSTRGYWCLAVGLLIASGGHYSNGSEDRMDWLEKSQVYLEEARSIYTNSLSSNSSSSSSSLSRDSESRIAAFNKKIDSLQRDIIAAMRREETDSDDSQGGASSETNVDRWKWLDTMYMQQIDDDIQPSKSRQSTESPGNDGTSDAAAEHSIRSTSTSRHATIASSASERPASDSDTSNMDVEISNENDESNSDTQHSDSSTVVTSNIHDQHESSSDTSDSEDDSDISMDENTDEDISEDDEYEESNPYYDEDDHDDESDDDDDDATSVRSISELEPDVDLVASRKKYVGHCNVRTIKDVNFYGLNDEYIVSGSDYGYIFIWDKKTTKLVQILQGDSDTVNIVQGHPRIPVIAASGIDNTIKIFSPTSAVATTSRKQHPDLQSSYSESSRMYEADDIMARMMENNITTGEHYLTQRMLRSLNRRYRRGGNLDDVLTMDGDDDDEEMHIDCRVQ</sequence>
<evidence type="ECO:0000313" key="6">
    <source>
        <dbReference type="EMBL" id="CDS13946.1"/>
    </source>
</evidence>
<dbReference type="InterPro" id="IPR036322">
    <property type="entry name" value="WD40_repeat_dom_sf"/>
</dbReference>
<keyword evidence="2" id="KW-0677">Repeat</keyword>
<feature type="compositionally biased region" description="Polar residues" evidence="5">
    <location>
        <begin position="598"/>
        <end position="625"/>
    </location>
</feature>
<dbReference type="OrthoDB" id="2414538at2759"/>
<feature type="compositionally biased region" description="Basic and acidic residues" evidence="5">
    <location>
        <begin position="196"/>
        <end position="208"/>
    </location>
</feature>
<accession>A0A077X274</accession>
<dbReference type="SUPFAM" id="SSF50978">
    <property type="entry name" value="WD40 repeat-like"/>
    <property type="match status" value="1"/>
</dbReference>
<feature type="repeat" description="WD" evidence="3">
    <location>
        <begin position="50"/>
        <end position="82"/>
    </location>
</feature>
<dbReference type="InterPro" id="IPR045151">
    <property type="entry name" value="DCAF8"/>
</dbReference>
<dbReference type="GO" id="GO:0080008">
    <property type="term" value="C:Cul4-RING E3 ubiquitin ligase complex"/>
    <property type="evidence" value="ECO:0007669"/>
    <property type="project" value="TreeGrafter"/>
</dbReference>
<dbReference type="PANTHER" id="PTHR15574">
    <property type="entry name" value="WD REPEAT DOMAIN-CONTAINING FAMILY"/>
    <property type="match status" value="1"/>
</dbReference>
<keyword evidence="1 3" id="KW-0853">WD repeat</keyword>
<dbReference type="SMART" id="SM00320">
    <property type="entry name" value="WD40"/>
    <property type="match status" value="7"/>
</dbReference>
<feature type="region of interest" description="Disordered" evidence="5">
    <location>
        <begin position="188"/>
        <end position="210"/>
    </location>
</feature>
<name>A0A077X274_9FUNG</name>
<feature type="compositionally biased region" description="Acidic residues" evidence="5">
    <location>
        <begin position="664"/>
        <end position="711"/>
    </location>
</feature>
<dbReference type="GO" id="GO:0005737">
    <property type="term" value="C:cytoplasm"/>
    <property type="evidence" value="ECO:0007669"/>
    <property type="project" value="TreeGrafter"/>
</dbReference>
<reference evidence="6" key="1">
    <citation type="journal article" date="2014" name="Genome Announc.">
        <title>De novo whole-genome sequence and genome annotation of Lichtheimia ramosa.</title>
        <authorList>
            <person name="Linde J."/>
            <person name="Schwartze V."/>
            <person name="Binder U."/>
            <person name="Lass-Florl C."/>
            <person name="Voigt K."/>
            <person name="Horn F."/>
        </authorList>
    </citation>
    <scope>NUCLEOTIDE SEQUENCE</scope>
    <source>
        <strain evidence="6">JMRC FSU:6197</strain>
    </source>
</reference>
<dbReference type="AlphaFoldDB" id="A0A077X274"/>
<feature type="compositionally biased region" description="Polar residues" evidence="5">
    <location>
        <begin position="573"/>
        <end position="588"/>
    </location>
</feature>
<dbReference type="Pfam" id="PF00400">
    <property type="entry name" value="WD40"/>
    <property type="match status" value="3"/>
</dbReference>
<gene>
    <name evidence="6" type="ORF">LRAMOSA06119</name>
</gene>
<evidence type="ECO:0000256" key="5">
    <source>
        <dbReference type="SAM" id="MobiDB-lite"/>
    </source>
</evidence>
<protein>
    <submittedName>
        <fullName evidence="6">Uncharacterized protein</fullName>
    </submittedName>
</protein>
<feature type="region of interest" description="Disordered" evidence="5">
    <location>
        <begin position="571"/>
        <end position="718"/>
    </location>
</feature>